<dbReference type="Pfam" id="PF00376">
    <property type="entry name" value="MerR"/>
    <property type="match status" value="1"/>
</dbReference>
<dbReference type="SMART" id="SM00422">
    <property type="entry name" value="HTH_MERR"/>
    <property type="match status" value="1"/>
</dbReference>
<evidence type="ECO:0000256" key="1">
    <source>
        <dbReference type="ARBA" id="ARBA00023125"/>
    </source>
</evidence>
<dbReference type="InterPro" id="IPR000551">
    <property type="entry name" value="MerR-type_HTH_dom"/>
</dbReference>
<feature type="region of interest" description="Disordered" evidence="2">
    <location>
        <begin position="224"/>
        <end position="252"/>
    </location>
</feature>
<accession>E2Q1X6</accession>
<dbReference type="PROSITE" id="PS50937">
    <property type="entry name" value="HTH_MERR_2"/>
    <property type="match status" value="1"/>
</dbReference>
<dbReference type="SUPFAM" id="SSF46955">
    <property type="entry name" value="Putative DNA-binding domain"/>
    <property type="match status" value="1"/>
</dbReference>
<keyword evidence="5" id="KW-1185">Reference proteome</keyword>
<dbReference type="Proteomes" id="UP000002357">
    <property type="component" value="Chromosome"/>
</dbReference>
<proteinExistence type="predicted"/>
<dbReference type="PRINTS" id="PR00040">
    <property type="entry name" value="HTHMERR"/>
</dbReference>
<evidence type="ECO:0000256" key="2">
    <source>
        <dbReference type="SAM" id="MobiDB-lite"/>
    </source>
</evidence>
<dbReference type="GO" id="GO:0003677">
    <property type="term" value="F:DNA binding"/>
    <property type="evidence" value="ECO:0007669"/>
    <property type="project" value="UniProtKB-KW"/>
</dbReference>
<name>E2Q1X6_STRCL</name>
<dbReference type="InterPro" id="IPR047057">
    <property type="entry name" value="MerR_fam"/>
</dbReference>
<feature type="compositionally biased region" description="Acidic residues" evidence="2">
    <location>
        <begin position="230"/>
        <end position="241"/>
    </location>
</feature>
<dbReference type="GO" id="GO:0003700">
    <property type="term" value="F:DNA-binding transcription factor activity"/>
    <property type="evidence" value="ECO:0007669"/>
    <property type="project" value="InterPro"/>
</dbReference>
<dbReference type="InterPro" id="IPR009061">
    <property type="entry name" value="DNA-bd_dom_put_sf"/>
</dbReference>
<sequence length="297" mass="32554">MVSTGLMRIGELAELAGVTPRTVRHYHRLGLLPEPVRLANGYRDYGLRHAMTLARIRRLTALGLGLAEVRDVLADESGRELVEVLEELDADLERQQTAIAVGRERLAVLLEQARAGLLPVEGPVSEELAGLLRALGPTESPIAAKDRAHLVLFDALLPEEERTRIFAGLQPLADDPGTAARVEALYRRLDALADAGTGDPRIEWLARELADAMPDEMLRLLAESGREPPEEGEEGEEEEEREERGKGKERAQGLGESFAEFFGESVGEAFLADFAPAQAMVVRRMVQLLAERARGSL</sequence>
<organism evidence="4 5">
    <name type="scientific">Streptomyces clavuligerus</name>
    <dbReference type="NCBI Taxonomy" id="1901"/>
    <lineage>
        <taxon>Bacteria</taxon>
        <taxon>Bacillati</taxon>
        <taxon>Actinomycetota</taxon>
        <taxon>Actinomycetes</taxon>
        <taxon>Kitasatosporales</taxon>
        <taxon>Streptomycetaceae</taxon>
        <taxon>Streptomyces</taxon>
    </lineage>
</organism>
<dbReference type="PANTHER" id="PTHR30204">
    <property type="entry name" value="REDOX-CYCLING DRUG-SENSING TRANSCRIPTIONAL ACTIVATOR SOXR"/>
    <property type="match status" value="1"/>
</dbReference>
<dbReference type="CDD" id="cd00592">
    <property type="entry name" value="HTH_MerR-like"/>
    <property type="match status" value="1"/>
</dbReference>
<dbReference type="STRING" id="1901.BB341_20565"/>
<evidence type="ECO:0000313" key="4">
    <source>
        <dbReference type="EMBL" id="EFG06602.1"/>
    </source>
</evidence>
<protein>
    <submittedName>
        <fullName evidence="4">MerR-family transcriptional regulator</fullName>
    </submittedName>
</protein>
<dbReference type="EMBL" id="CM000913">
    <property type="protein sequence ID" value="EFG06602.1"/>
    <property type="molecule type" value="Genomic_DNA"/>
</dbReference>
<keyword evidence="1" id="KW-0238">DNA-binding</keyword>
<dbReference type="eggNOG" id="COG0789">
    <property type="taxonomic scope" value="Bacteria"/>
</dbReference>
<dbReference type="AlphaFoldDB" id="E2Q1X6"/>
<reference evidence="4 5" key="1">
    <citation type="journal article" date="2010" name="Genome Biol. Evol.">
        <title>The sequence of a 1.8-mb bacterial linear plasmid reveals a rich evolutionary reservoir of secondary metabolic pathways.</title>
        <authorList>
            <person name="Medema M.H."/>
            <person name="Trefzer A."/>
            <person name="Kovalchuk A."/>
            <person name="van den Berg M."/>
            <person name="Mueller U."/>
            <person name="Heijne W."/>
            <person name="Wu L."/>
            <person name="Alam M.T."/>
            <person name="Ronning C.M."/>
            <person name="Nierman W.C."/>
            <person name="Bovenberg R.A.L."/>
            <person name="Breitling R."/>
            <person name="Takano E."/>
        </authorList>
    </citation>
    <scope>NUCLEOTIDE SEQUENCE [LARGE SCALE GENOMIC DNA]</scope>
    <source>
        <strain evidence="5">ATCC 27064 / DSM 738 / JCM 4710 / NBRC 13307 / NCIMB 12785 / NRRL 3585 / VKM Ac-602</strain>
    </source>
</reference>
<evidence type="ECO:0000313" key="5">
    <source>
        <dbReference type="Proteomes" id="UP000002357"/>
    </source>
</evidence>
<dbReference type="PANTHER" id="PTHR30204:SF93">
    <property type="entry name" value="HTH MERR-TYPE DOMAIN-CONTAINING PROTEIN"/>
    <property type="match status" value="1"/>
</dbReference>
<evidence type="ECO:0000259" key="3">
    <source>
        <dbReference type="PROSITE" id="PS50937"/>
    </source>
</evidence>
<dbReference type="Gene3D" id="1.10.1660.10">
    <property type="match status" value="1"/>
</dbReference>
<feature type="compositionally biased region" description="Basic and acidic residues" evidence="2">
    <location>
        <begin position="242"/>
        <end position="251"/>
    </location>
</feature>
<feature type="domain" description="HTH merR-type" evidence="3">
    <location>
        <begin position="6"/>
        <end position="75"/>
    </location>
</feature>
<gene>
    <name evidence="4" type="ORF">SCLAV_1527</name>
</gene>